<feature type="region of interest" description="Disordered" evidence="1">
    <location>
        <begin position="1"/>
        <end position="23"/>
    </location>
</feature>
<dbReference type="EMBL" id="RKHY01000001">
    <property type="protein sequence ID" value="ROS39351.1"/>
    <property type="molecule type" value="Genomic_DNA"/>
</dbReference>
<keyword evidence="2" id="KW-1133">Transmembrane helix</keyword>
<name>A0A3N2GRU4_9PSEU</name>
<dbReference type="Proteomes" id="UP000274843">
    <property type="component" value="Unassembled WGS sequence"/>
</dbReference>
<accession>A0A3N2GRU4</accession>
<comment type="caution">
    <text evidence="3">The sequence shown here is derived from an EMBL/GenBank/DDBJ whole genome shotgun (WGS) entry which is preliminary data.</text>
</comment>
<protein>
    <recommendedName>
        <fullName evidence="5">DUF5666 domain-containing protein</fullName>
    </recommendedName>
</protein>
<evidence type="ECO:0000256" key="1">
    <source>
        <dbReference type="SAM" id="MobiDB-lite"/>
    </source>
</evidence>
<keyword evidence="4" id="KW-1185">Reference proteome</keyword>
<gene>
    <name evidence="3" type="ORF">EDD35_1653</name>
</gene>
<evidence type="ECO:0000313" key="3">
    <source>
        <dbReference type="EMBL" id="ROS39351.1"/>
    </source>
</evidence>
<keyword evidence="2" id="KW-0472">Membrane</keyword>
<feature type="transmembrane region" description="Helical" evidence="2">
    <location>
        <begin position="29"/>
        <end position="50"/>
    </location>
</feature>
<keyword evidence="2" id="KW-0812">Transmembrane</keyword>
<dbReference type="GeneID" id="301843084"/>
<evidence type="ECO:0008006" key="5">
    <source>
        <dbReference type="Google" id="ProtNLM"/>
    </source>
</evidence>
<feature type="compositionally biased region" description="Gly residues" evidence="1">
    <location>
        <begin position="172"/>
        <end position="181"/>
    </location>
</feature>
<feature type="region of interest" description="Disordered" evidence="1">
    <location>
        <begin position="162"/>
        <end position="197"/>
    </location>
</feature>
<dbReference type="AlphaFoldDB" id="A0A3N2GRU4"/>
<organism evidence="3 4">
    <name type="scientific">Amycolatopsis thermoflava</name>
    <dbReference type="NCBI Taxonomy" id="84480"/>
    <lineage>
        <taxon>Bacteria</taxon>
        <taxon>Bacillati</taxon>
        <taxon>Actinomycetota</taxon>
        <taxon>Actinomycetes</taxon>
        <taxon>Pseudonocardiales</taxon>
        <taxon>Pseudonocardiaceae</taxon>
        <taxon>Amycolatopsis</taxon>
        <taxon>Amycolatopsis methanolica group</taxon>
    </lineage>
</organism>
<evidence type="ECO:0000256" key="2">
    <source>
        <dbReference type="SAM" id="Phobius"/>
    </source>
</evidence>
<proteinExistence type="predicted"/>
<dbReference type="RefSeq" id="WP_123683400.1">
    <property type="nucleotide sequence ID" value="NZ_RKHY01000001.1"/>
</dbReference>
<reference evidence="3 4" key="1">
    <citation type="submission" date="2018-11" db="EMBL/GenBank/DDBJ databases">
        <title>Sequencing the genomes of 1000 actinobacteria strains.</title>
        <authorList>
            <person name="Klenk H.-P."/>
        </authorList>
    </citation>
    <scope>NUCLEOTIDE SEQUENCE [LARGE SCALE GENOMIC DNA]</scope>
    <source>
        <strain evidence="3 4">DSM 44348</strain>
    </source>
</reference>
<sequence>MTTEQQTAPQSQEWGAQQPPRKWSARKTVAAVAIAVGVASAGGVAIYAAGGSTDSSAMGQGGPGGGMGMPGGGSASAMVNALHGEYVVADGNGGYTTELMQIGTVTEVSATSLTAKSDDGYTKTYTIDSDTAVGDNADLSSIATGDTVTVVASVSGDTATADTLTEGTAQAGAGGAGGGQQGVMPRRDDGTSDSGSN</sequence>
<feature type="compositionally biased region" description="Polar residues" evidence="1">
    <location>
        <begin position="1"/>
        <end position="15"/>
    </location>
</feature>
<evidence type="ECO:0000313" key="4">
    <source>
        <dbReference type="Proteomes" id="UP000274843"/>
    </source>
</evidence>